<gene>
    <name evidence="1" type="ORF">FKW44_025224</name>
</gene>
<protein>
    <submittedName>
        <fullName evidence="1">WD40 domain-containing protein</fullName>
    </submittedName>
</protein>
<evidence type="ECO:0000313" key="1">
    <source>
        <dbReference type="EMBL" id="QQP31580.1"/>
    </source>
</evidence>
<dbReference type="InterPro" id="IPR052596">
    <property type="entry name" value="AMBRA1_autophagy"/>
</dbReference>
<dbReference type="EMBL" id="CP045910">
    <property type="protein sequence ID" value="QQP31580.1"/>
    <property type="molecule type" value="Genomic_DNA"/>
</dbReference>
<dbReference type="PANTHER" id="PTHR22874:SF1">
    <property type="entry name" value="ACTIVATING MOLECULE IN BECN1-REGULATED AUTOPHAGY PROTEIN 1"/>
    <property type="match status" value="1"/>
</dbReference>
<dbReference type="GO" id="GO:1990756">
    <property type="term" value="F:ubiquitin-like ligase-substrate adaptor activity"/>
    <property type="evidence" value="ECO:0007669"/>
    <property type="project" value="TreeGrafter"/>
</dbReference>
<reference evidence="2" key="1">
    <citation type="submission" date="2021-01" db="EMBL/GenBank/DDBJ databases">
        <title>Caligus Genome Assembly.</title>
        <authorList>
            <person name="Gallardo-Escarate C."/>
        </authorList>
    </citation>
    <scope>NUCLEOTIDE SEQUENCE [LARGE SCALE GENOMIC DNA]</scope>
</reference>
<dbReference type="AlphaFoldDB" id="A0A7T8GL78"/>
<dbReference type="OrthoDB" id="6363363at2759"/>
<sequence length="114" mass="12698">MESEEVLLKGISHSEGLSPCSLFPHERNSLQPLPLSLSCRETGFKSGQSLRELLAESRFVDKVDMESTPCRCSLSGSTKSAFITVFSSDASYMASTHGDHNLYVTRLKERIKER</sequence>
<organism evidence="1 2">
    <name type="scientific">Caligus rogercresseyi</name>
    <name type="common">Sea louse</name>
    <dbReference type="NCBI Taxonomy" id="217165"/>
    <lineage>
        <taxon>Eukaryota</taxon>
        <taxon>Metazoa</taxon>
        <taxon>Ecdysozoa</taxon>
        <taxon>Arthropoda</taxon>
        <taxon>Crustacea</taxon>
        <taxon>Multicrustacea</taxon>
        <taxon>Hexanauplia</taxon>
        <taxon>Copepoda</taxon>
        <taxon>Siphonostomatoida</taxon>
        <taxon>Caligidae</taxon>
        <taxon>Caligus</taxon>
    </lineage>
</organism>
<accession>A0A7T8GL78</accession>
<dbReference type="Proteomes" id="UP000595437">
    <property type="component" value="Chromosome 21"/>
</dbReference>
<keyword evidence="2" id="KW-1185">Reference proteome</keyword>
<proteinExistence type="predicted"/>
<name>A0A7T8GL78_CALRO</name>
<evidence type="ECO:0000313" key="2">
    <source>
        <dbReference type="Proteomes" id="UP000595437"/>
    </source>
</evidence>
<dbReference type="GO" id="GO:0000045">
    <property type="term" value="P:autophagosome assembly"/>
    <property type="evidence" value="ECO:0007669"/>
    <property type="project" value="TreeGrafter"/>
</dbReference>
<dbReference type="PANTHER" id="PTHR22874">
    <property type="entry name" value="ACTIVATING MOLECULE IN BECN1-REGULATED AUTOPHAGY PROTEIN 1"/>
    <property type="match status" value="1"/>
</dbReference>
<dbReference type="GO" id="GO:0000423">
    <property type="term" value="P:mitophagy"/>
    <property type="evidence" value="ECO:0007669"/>
    <property type="project" value="TreeGrafter"/>
</dbReference>
<dbReference type="GO" id="GO:0080008">
    <property type="term" value="C:Cul4-RING E3 ubiquitin ligase complex"/>
    <property type="evidence" value="ECO:0007669"/>
    <property type="project" value="TreeGrafter"/>
</dbReference>